<comment type="caution">
    <text evidence="3">The sequence shown here is derived from an EMBL/GenBank/DDBJ whole genome shotgun (WGS) entry which is preliminary data.</text>
</comment>
<evidence type="ECO:0000313" key="4">
    <source>
        <dbReference type="Proteomes" id="UP001583186"/>
    </source>
</evidence>
<evidence type="ECO:0000256" key="1">
    <source>
        <dbReference type="SAM" id="MobiDB-lite"/>
    </source>
</evidence>
<dbReference type="Proteomes" id="UP001583186">
    <property type="component" value="Unassembled WGS sequence"/>
</dbReference>
<dbReference type="Gene3D" id="1.20.1280.50">
    <property type="match status" value="1"/>
</dbReference>
<dbReference type="PROSITE" id="PS50181">
    <property type="entry name" value="FBOX"/>
    <property type="match status" value="1"/>
</dbReference>
<evidence type="ECO:0000313" key="3">
    <source>
        <dbReference type="EMBL" id="KAL1902401.1"/>
    </source>
</evidence>
<dbReference type="InterPro" id="IPR036047">
    <property type="entry name" value="F-box-like_dom_sf"/>
</dbReference>
<sequence>MDIVTDAPMDTPSVTDPFAKLPVEMLLRITRHLPTTDLCNVRLVSRGTERALFHSFGHEFFRRKQFMFTDYSLQALIDISRHPELRLTLRHVSIGLDKLSNNLVQGFDNEDKAIQFQFAVAQQNSLLHTGRAVEMLSMAFANLPNLETIDIRDFNSHTRFRDGPSQPWRSYGFRHMQGLIGDAPGFILHDAKFASAAFSIILAALARAKERVTAAAKADDEDVDTDTKPVEKATVSPKNLEVLLRARHFGLENKAFDMTMAPGANPGPLLAVINGLQRLHLDVNFCQDVGFNNINVVGSRGGQFQPASIAGLSFHAFFAHASHIEWLRLNLQNSKHRRTDIFLSTLGKPLPESFPVVTSQSFTPMSASSDSTMPPKLHRLDLGHAEVSVPELLSLLRRIPFLDSLSLWNIVLVDPNQNPNTSNASTPPNVWNVFLSELAADPLAAQLRDFSIGNPRQLANTSTMYSDPVTFDGSSSSRHRAGLTEPMAKYLQTLAAIAKLNVTQVIHPDNDGDDDEEGDSEDEEHDGDEDDDDDDNDDDDSNAMT</sequence>
<organism evidence="3 4">
    <name type="scientific">Sporothrix stenoceras</name>
    <dbReference type="NCBI Taxonomy" id="5173"/>
    <lineage>
        <taxon>Eukaryota</taxon>
        <taxon>Fungi</taxon>
        <taxon>Dikarya</taxon>
        <taxon>Ascomycota</taxon>
        <taxon>Pezizomycotina</taxon>
        <taxon>Sordariomycetes</taxon>
        <taxon>Sordariomycetidae</taxon>
        <taxon>Ophiostomatales</taxon>
        <taxon>Ophiostomataceae</taxon>
        <taxon>Sporothrix</taxon>
    </lineage>
</organism>
<feature type="region of interest" description="Disordered" evidence="1">
    <location>
        <begin position="506"/>
        <end position="545"/>
    </location>
</feature>
<feature type="compositionally biased region" description="Acidic residues" evidence="1">
    <location>
        <begin position="511"/>
        <end position="545"/>
    </location>
</feature>
<dbReference type="CDD" id="cd09917">
    <property type="entry name" value="F-box_SF"/>
    <property type="match status" value="1"/>
</dbReference>
<accession>A0ABR3ZP17</accession>
<keyword evidence="4" id="KW-1185">Reference proteome</keyword>
<evidence type="ECO:0000259" key="2">
    <source>
        <dbReference type="PROSITE" id="PS50181"/>
    </source>
</evidence>
<proteinExistence type="predicted"/>
<dbReference type="InterPro" id="IPR001810">
    <property type="entry name" value="F-box_dom"/>
</dbReference>
<protein>
    <recommendedName>
        <fullName evidence="2">F-box domain-containing protein</fullName>
    </recommendedName>
</protein>
<reference evidence="3 4" key="1">
    <citation type="journal article" date="2024" name="IMA Fungus">
        <title>IMA Genome - F19 : A genome assembly and annotation guide to empower mycologists, including annotated draft genome sequences of Ceratocystis pirilliformis, Diaporthe australafricana, Fusarium ophioides, Paecilomyces lecythidis, and Sporothrix stenoceras.</title>
        <authorList>
            <person name="Aylward J."/>
            <person name="Wilson A.M."/>
            <person name="Visagie C.M."/>
            <person name="Spraker J."/>
            <person name="Barnes I."/>
            <person name="Buitendag C."/>
            <person name="Ceriani C."/>
            <person name="Del Mar Angel L."/>
            <person name="du Plessis D."/>
            <person name="Fuchs T."/>
            <person name="Gasser K."/>
            <person name="Kramer D."/>
            <person name="Li W."/>
            <person name="Munsamy K."/>
            <person name="Piso A."/>
            <person name="Price J.L."/>
            <person name="Sonnekus B."/>
            <person name="Thomas C."/>
            <person name="van der Nest A."/>
            <person name="van Dijk A."/>
            <person name="van Heerden A."/>
            <person name="van Vuuren N."/>
            <person name="Yilmaz N."/>
            <person name="Duong T.A."/>
            <person name="van der Merwe N.A."/>
            <person name="Wingfield M.J."/>
            <person name="Wingfield B.D."/>
        </authorList>
    </citation>
    <scope>NUCLEOTIDE SEQUENCE [LARGE SCALE GENOMIC DNA]</scope>
    <source>
        <strain evidence="3 4">CMW 5346</strain>
    </source>
</reference>
<feature type="domain" description="F-box" evidence="2">
    <location>
        <begin position="15"/>
        <end position="64"/>
    </location>
</feature>
<feature type="region of interest" description="Disordered" evidence="1">
    <location>
        <begin position="459"/>
        <end position="480"/>
    </location>
</feature>
<name>A0ABR3ZP17_9PEZI</name>
<dbReference type="EMBL" id="JAWCUI010000005">
    <property type="protein sequence ID" value="KAL1902401.1"/>
    <property type="molecule type" value="Genomic_DNA"/>
</dbReference>
<dbReference type="SUPFAM" id="SSF81383">
    <property type="entry name" value="F-box domain"/>
    <property type="match status" value="1"/>
</dbReference>
<dbReference type="Pfam" id="PF12937">
    <property type="entry name" value="F-box-like"/>
    <property type="match status" value="1"/>
</dbReference>
<dbReference type="SMART" id="SM00256">
    <property type="entry name" value="FBOX"/>
    <property type="match status" value="1"/>
</dbReference>
<gene>
    <name evidence="3" type="ORF">Sste5346_001381</name>
</gene>